<comment type="caution">
    <text evidence="3">The sequence shown here is derived from an EMBL/GenBank/DDBJ whole genome shotgun (WGS) entry which is preliminary data.</text>
</comment>
<keyword evidence="4" id="KW-1185">Reference proteome</keyword>
<feature type="chain" id="PRO_5046887042" evidence="1">
    <location>
        <begin position="26"/>
        <end position="555"/>
    </location>
</feature>
<dbReference type="PANTHER" id="PTHR30290">
    <property type="entry name" value="PERIPLASMIC BINDING COMPONENT OF ABC TRANSPORTER"/>
    <property type="match status" value="1"/>
</dbReference>
<dbReference type="Proteomes" id="UP001501237">
    <property type="component" value="Unassembled WGS sequence"/>
</dbReference>
<evidence type="ECO:0000259" key="2">
    <source>
        <dbReference type="Pfam" id="PF00496"/>
    </source>
</evidence>
<dbReference type="Gene3D" id="3.90.76.10">
    <property type="entry name" value="Dipeptide-binding Protein, Domain 1"/>
    <property type="match status" value="1"/>
</dbReference>
<dbReference type="Pfam" id="PF00496">
    <property type="entry name" value="SBP_bac_5"/>
    <property type="match status" value="1"/>
</dbReference>
<dbReference type="PANTHER" id="PTHR30290:SF65">
    <property type="entry name" value="MONOACYL PHOSPHATIDYLINOSITOL TETRAMANNOSIDE-BINDING PROTEIN LPQW-RELATED"/>
    <property type="match status" value="1"/>
</dbReference>
<keyword evidence="1" id="KW-0732">Signal</keyword>
<name>A0ABP6QQM1_9ACTN</name>
<dbReference type="PROSITE" id="PS51257">
    <property type="entry name" value="PROKAR_LIPOPROTEIN"/>
    <property type="match status" value="1"/>
</dbReference>
<dbReference type="RefSeq" id="WP_344836710.1">
    <property type="nucleotide sequence ID" value="NZ_BAAAUV010000027.1"/>
</dbReference>
<dbReference type="EMBL" id="BAAAUV010000027">
    <property type="protein sequence ID" value="GAA3234808.1"/>
    <property type="molecule type" value="Genomic_DNA"/>
</dbReference>
<evidence type="ECO:0000313" key="4">
    <source>
        <dbReference type="Proteomes" id="UP001501237"/>
    </source>
</evidence>
<reference evidence="4" key="1">
    <citation type="journal article" date="2019" name="Int. J. Syst. Evol. Microbiol.">
        <title>The Global Catalogue of Microorganisms (GCM) 10K type strain sequencing project: providing services to taxonomists for standard genome sequencing and annotation.</title>
        <authorList>
            <consortium name="The Broad Institute Genomics Platform"/>
            <consortium name="The Broad Institute Genome Sequencing Center for Infectious Disease"/>
            <person name="Wu L."/>
            <person name="Ma J."/>
        </authorList>
    </citation>
    <scope>NUCLEOTIDE SEQUENCE [LARGE SCALE GENOMIC DNA]</scope>
    <source>
        <strain evidence="4">JCM 9377</strain>
    </source>
</reference>
<dbReference type="InterPro" id="IPR000914">
    <property type="entry name" value="SBP_5_dom"/>
</dbReference>
<proteinExistence type="predicted"/>
<dbReference type="Gene3D" id="3.40.190.10">
    <property type="entry name" value="Periplasmic binding protein-like II"/>
    <property type="match status" value="1"/>
</dbReference>
<dbReference type="SUPFAM" id="SSF53850">
    <property type="entry name" value="Periplasmic binding protein-like II"/>
    <property type="match status" value="1"/>
</dbReference>
<organism evidence="3 4">
    <name type="scientific">Actinocorallia longicatena</name>
    <dbReference type="NCBI Taxonomy" id="111803"/>
    <lineage>
        <taxon>Bacteria</taxon>
        <taxon>Bacillati</taxon>
        <taxon>Actinomycetota</taxon>
        <taxon>Actinomycetes</taxon>
        <taxon>Streptosporangiales</taxon>
        <taxon>Thermomonosporaceae</taxon>
        <taxon>Actinocorallia</taxon>
    </lineage>
</organism>
<evidence type="ECO:0000256" key="1">
    <source>
        <dbReference type="SAM" id="SignalP"/>
    </source>
</evidence>
<protein>
    <submittedName>
        <fullName evidence="3">ABC transporter family substrate-binding protein</fullName>
    </submittedName>
</protein>
<dbReference type="Gene3D" id="3.10.105.10">
    <property type="entry name" value="Dipeptide-binding Protein, Domain 3"/>
    <property type="match status" value="1"/>
</dbReference>
<dbReference type="CDD" id="cd08501">
    <property type="entry name" value="PBP2_Lpqw"/>
    <property type="match status" value="1"/>
</dbReference>
<feature type="signal peptide" evidence="1">
    <location>
        <begin position="1"/>
        <end position="25"/>
    </location>
</feature>
<accession>A0ABP6QQM1</accession>
<sequence>MRTDHRGVVLPALCAALLTACTAGGGPVRPQEAGITDLGVVARDRIGDGGTLRWPVPELPRQWNFNQVNGMSGVADTVLRAVLPYPMRTAADGTAAPDPDYLLSARIIAKRPRQVVRYRLNPKARWSDGTSLGFRDFAAQARALSGRAGGFRIASDSGYRQITKVARGRSDDEVVVTFRQPFADWRALFTPLYPASANTTSRAFNGGWTGRIPVTAGPFRVARFDAAAQTVRLTRDPSWWGRPAKLDAIEFRALDPAATAGAFANGEVDLLDIGTDAAALRRARSVPGAVIRRAAGPDWRQITLNAGGTALADVRVRRAVFLSIDRALLAESALKDLGWPARTLDNHFYMNGQLGYRDTSGGLGLPDPGRAARLLEEAGWRLSDGRRVRKGAELRLRYLVPAGVTASADEARLVAEMLRRAGIGTELVTVPQDQLIDRYVVPGAFDLAAFAWLGTPHPASSMRSVFARPSGSDLRQNFARAGSARIDRLLDAAGRELDPERAARLVGEADALVWREAGVLPLYQRPQLVAVRKGLAGVGAAGLLDLAYPDLGFTR</sequence>
<dbReference type="InterPro" id="IPR039424">
    <property type="entry name" value="SBP_5"/>
</dbReference>
<feature type="domain" description="Solute-binding protein family 5" evidence="2">
    <location>
        <begin position="115"/>
        <end position="470"/>
    </location>
</feature>
<gene>
    <name evidence="3" type="ORF">GCM10010468_68200</name>
</gene>
<evidence type="ECO:0000313" key="3">
    <source>
        <dbReference type="EMBL" id="GAA3234808.1"/>
    </source>
</evidence>